<dbReference type="PANTHER" id="PTHR43775">
    <property type="entry name" value="FATTY ACID SYNTHASE"/>
    <property type="match status" value="1"/>
</dbReference>
<keyword evidence="8" id="KW-0012">Acyltransferase</keyword>
<dbReference type="InterPro" id="IPR057326">
    <property type="entry name" value="KR_dom"/>
</dbReference>
<evidence type="ECO:0000259" key="10">
    <source>
        <dbReference type="PROSITE" id="PS50075"/>
    </source>
</evidence>
<evidence type="ECO:0000256" key="4">
    <source>
        <dbReference type="ARBA" id="ARBA00022553"/>
    </source>
</evidence>
<dbReference type="InterPro" id="IPR016039">
    <property type="entry name" value="Thiolase-like"/>
</dbReference>
<keyword evidence="3" id="KW-0596">Phosphopantetheine</keyword>
<feature type="domain" description="Ketosynthase family 3 (KS3)" evidence="11">
    <location>
        <begin position="1720"/>
        <end position="2128"/>
    </location>
</feature>
<dbReference type="Pfam" id="PF00698">
    <property type="entry name" value="Acyl_transf_1"/>
    <property type="match status" value="3"/>
</dbReference>
<dbReference type="InterPro" id="IPR016036">
    <property type="entry name" value="Malonyl_transacylase_ACP-bd"/>
</dbReference>
<dbReference type="InterPro" id="IPR015083">
    <property type="entry name" value="NorB/c/GfsB-D-like_docking"/>
</dbReference>
<keyword evidence="5" id="KW-0808">Transferase</keyword>
<dbReference type="SMART" id="SM00827">
    <property type="entry name" value="PKS_AT"/>
    <property type="match status" value="3"/>
</dbReference>
<dbReference type="Pfam" id="PF16197">
    <property type="entry name" value="KAsynt_C_assoc"/>
    <property type="match status" value="3"/>
</dbReference>
<dbReference type="SMART" id="SM00822">
    <property type="entry name" value="PKS_KR"/>
    <property type="match status" value="3"/>
</dbReference>
<feature type="region of interest" description="C-terminal hotdog fold" evidence="9">
    <location>
        <begin position="2699"/>
        <end position="2830"/>
    </location>
</feature>
<dbReference type="SMART" id="SM00823">
    <property type="entry name" value="PKS_PP"/>
    <property type="match status" value="3"/>
</dbReference>
<evidence type="ECO:0000256" key="3">
    <source>
        <dbReference type="ARBA" id="ARBA00022450"/>
    </source>
</evidence>
<dbReference type="SMART" id="SM00825">
    <property type="entry name" value="PKS_KS"/>
    <property type="match status" value="3"/>
</dbReference>
<dbReference type="InterPro" id="IPR014030">
    <property type="entry name" value="Ketoacyl_synth_N"/>
</dbReference>
<dbReference type="EMBL" id="JBHUKR010000023">
    <property type="protein sequence ID" value="MFD2421811.1"/>
    <property type="molecule type" value="Genomic_DNA"/>
</dbReference>
<dbReference type="CDD" id="cd08956">
    <property type="entry name" value="KR_3_FAS_SDR_x"/>
    <property type="match status" value="2"/>
</dbReference>
<dbReference type="Gene3D" id="3.30.70.3290">
    <property type="match status" value="3"/>
</dbReference>
<feature type="domain" description="PKS/mFAS DH" evidence="12">
    <location>
        <begin position="904"/>
        <end position="1178"/>
    </location>
</feature>
<dbReference type="InterPro" id="IPR016035">
    <property type="entry name" value="Acyl_Trfase/lysoPLipase"/>
</dbReference>
<dbReference type="Pfam" id="PF21089">
    <property type="entry name" value="PKS_DH_N"/>
    <property type="match status" value="2"/>
</dbReference>
<evidence type="ECO:0000313" key="14">
    <source>
        <dbReference type="Proteomes" id="UP001597417"/>
    </source>
</evidence>
<dbReference type="Pfam" id="PF00550">
    <property type="entry name" value="PP-binding"/>
    <property type="match status" value="3"/>
</dbReference>
<dbReference type="InterPro" id="IPR020807">
    <property type="entry name" value="PKS_DH"/>
</dbReference>
<feature type="active site" description="Proton acceptor; for dehydratase activity" evidence="9">
    <location>
        <position position="936"/>
    </location>
</feature>
<feature type="domain" description="Carrier" evidence="10">
    <location>
        <begin position="3279"/>
        <end position="3354"/>
    </location>
</feature>
<dbReference type="Pfam" id="PF00109">
    <property type="entry name" value="ketoacyl-synt"/>
    <property type="match status" value="3"/>
</dbReference>
<dbReference type="Pfam" id="PF02801">
    <property type="entry name" value="Ketoacyl-synt_C"/>
    <property type="match status" value="3"/>
</dbReference>
<accession>A0ABW5G6K0</accession>
<dbReference type="PROSITE" id="PS52019">
    <property type="entry name" value="PKS_MFAS_DH"/>
    <property type="match status" value="2"/>
</dbReference>
<dbReference type="Pfam" id="PF08990">
    <property type="entry name" value="Docking"/>
    <property type="match status" value="1"/>
</dbReference>
<dbReference type="InterPro" id="IPR050091">
    <property type="entry name" value="PKS_NRPS_Biosynth_Enz"/>
</dbReference>
<evidence type="ECO:0000256" key="8">
    <source>
        <dbReference type="ARBA" id="ARBA00023315"/>
    </source>
</evidence>
<keyword evidence="4" id="KW-0597">Phosphoprotein</keyword>
<dbReference type="InterPro" id="IPR032821">
    <property type="entry name" value="PKS_assoc"/>
</dbReference>
<dbReference type="Gene3D" id="3.40.366.10">
    <property type="entry name" value="Malonyl-Coenzyme A Acyl Carrier Protein, domain 2"/>
    <property type="match status" value="3"/>
</dbReference>
<dbReference type="PROSITE" id="PS52004">
    <property type="entry name" value="KS3_2"/>
    <property type="match status" value="3"/>
</dbReference>
<dbReference type="InterPro" id="IPR049551">
    <property type="entry name" value="PKS_DH_C"/>
</dbReference>
<feature type="active site" description="Proton donor; for dehydratase activity" evidence="9">
    <location>
        <position position="1101"/>
    </location>
</feature>
<dbReference type="InterPro" id="IPR014043">
    <property type="entry name" value="Acyl_transferase_dom"/>
</dbReference>
<name>A0ABW5G6K0_9PSEU</name>
<dbReference type="InterPro" id="IPR020841">
    <property type="entry name" value="PKS_Beta-ketoAc_synthase_dom"/>
</dbReference>
<evidence type="ECO:0000259" key="11">
    <source>
        <dbReference type="PROSITE" id="PS52004"/>
    </source>
</evidence>
<dbReference type="Pfam" id="PF14765">
    <property type="entry name" value="PS-DH"/>
    <property type="match status" value="2"/>
</dbReference>
<feature type="active site" description="Proton donor; for dehydratase activity" evidence="9">
    <location>
        <position position="2756"/>
    </location>
</feature>
<dbReference type="Gene3D" id="3.40.47.10">
    <property type="match status" value="3"/>
</dbReference>
<feature type="domain" description="PKS/mFAS DH" evidence="12">
    <location>
        <begin position="2563"/>
        <end position="2830"/>
    </location>
</feature>
<dbReference type="PROSITE" id="PS50075">
    <property type="entry name" value="CARRIER"/>
    <property type="match status" value="3"/>
</dbReference>
<dbReference type="SUPFAM" id="SSF55048">
    <property type="entry name" value="Probable ACP-binding domain of malonyl-CoA ACP transacylase"/>
    <property type="match status" value="3"/>
</dbReference>
<dbReference type="InterPro" id="IPR036291">
    <property type="entry name" value="NAD(P)-bd_dom_sf"/>
</dbReference>
<feature type="domain" description="Ketosynthase family 3 (KS3)" evidence="11">
    <location>
        <begin position="33"/>
        <end position="454"/>
    </location>
</feature>
<feature type="active site" description="Proton acceptor; for dehydratase activity" evidence="9">
    <location>
        <position position="2595"/>
    </location>
</feature>
<evidence type="ECO:0000256" key="7">
    <source>
        <dbReference type="ARBA" id="ARBA00023268"/>
    </source>
</evidence>
<dbReference type="InterPro" id="IPR055123">
    <property type="entry name" value="SpnB-like_Rossmann"/>
</dbReference>
<dbReference type="Proteomes" id="UP001597417">
    <property type="component" value="Unassembled WGS sequence"/>
</dbReference>
<dbReference type="InterPro" id="IPR006162">
    <property type="entry name" value="Ppantetheine_attach_site"/>
</dbReference>
<dbReference type="PANTHER" id="PTHR43775:SF51">
    <property type="entry name" value="INACTIVE PHENOLPHTHIOCEROL SYNTHESIS POLYKETIDE SYNTHASE TYPE I PKS1-RELATED"/>
    <property type="match status" value="1"/>
</dbReference>
<dbReference type="SUPFAM" id="SSF52151">
    <property type="entry name" value="FabD/lysophospholipase-like"/>
    <property type="match status" value="3"/>
</dbReference>
<dbReference type="SUPFAM" id="SSF47336">
    <property type="entry name" value="ACP-like"/>
    <property type="match status" value="3"/>
</dbReference>
<comment type="pathway">
    <text evidence="2">Antibiotic biosynthesis.</text>
</comment>
<dbReference type="SMART" id="SM01294">
    <property type="entry name" value="PKS_PP_betabranch"/>
    <property type="match status" value="3"/>
</dbReference>
<dbReference type="SUPFAM" id="SSF53901">
    <property type="entry name" value="Thiolase-like"/>
    <property type="match status" value="3"/>
</dbReference>
<keyword evidence="7" id="KW-0511">Multifunctional enzyme</keyword>
<dbReference type="InterPro" id="IPR049900">
    <property type="entry name" value="PKS_mFAS_DH"/>
</dbReference>
<sequence length="4879" mass="513000">MTTQEKLLDYLKRTTGELHRARRRIGELEDRENEPIAVVAMACRFPGHVDSPDDLWRLVVDEIDAISPFPLDRGWDIDALAAAGRGPAGAEVPVHGGFLDRVGDFDPEFFGISPQEALAMDPQQRILLEIAWESFERCGIVPASLRGRQVGVFVGTNGQDYRDLLLHEPKLGLGVNIAAASVSGRLSYAFGLQGPSVTIDTACSASLVATHLAARALRAGECELALAGGATVMSTPAVFEEFAKQGGLAPDGRSKSFSDAADGTSWSEGAGVVLLERVSDARRHGHRILALLRGSAVNSDGASNGFTAPNGQAQQQVIEAALADAGLTPSDVDAVEAHGTGTRLGDPIEAESLLAVYGRDRERPLSFGSLKSNIGHTQAAAGAAGVIKTIMALNAGILPRTLHADRPSSRVRWPAGKVSLLTRQMPWPDTGRARRAGVSAFGATGTNAHVVLEQAAPEPAVGHDKAPDGPLPVLVSARHPRALKEQALALASFVESTAPALAEAGLASATTRTAFEHRAVVLAADRDSLVTGLKALSEGMEHVGVTSGRAIADPVVAFCFSGQGAQRLGMGRMLYARFPAFAEALDDVLGHFDGALRRVMWGQDEDALNRTEHAQPALFAIEVALAKLLDSWGVRPEFVAGHSIGEIAAAHIAGVLSLADACVLVDARGKLMQRLPEGGAMVSVRASEAEVSPKLGDDVALAAINGPSSVVLAGLADAVDRAAGAFEGARRLPVSHAFHSRLMDPILDEFRDVVRRLRLAEPRLPMVSTVTGRLVGPKEICSPEYWVNHARRTVRFWDAVGSLAEAGTTHMVEVGPSAALAALLGSASGAPACIALAHRGPDELSAILTALARLHVHGVTVRWRSLFGDVTPSALPTYSFQRRRFWPATVRPTGPGRGAGGGTHPFLGAGIELPDEQGTVVTGSVSLRDFPWLADHVVRGRALLPGTAFVDLVSHVAAETAGRAMRLAIGELTLERPLALDEPVELRVRVEPADEVECRGVTVHSRGQSARQWVRNASGTLRPAPPLGEFDLVEWPPRGAEPVDPDGCYESLAAAGFAYGPAFRGLRAAWRLDGDVYAETGFDDADAARPGQFEVHPALLDSALHAFALADPEHPTVTALPFSWRGVSVHASGVSAFRVRVRPRSPLSFSLAITDTAGSPVVTVDEVVLREADLAARDDLGEVLHTLDWKPAAPLAGDARPSVTMLDQFDGSGPAPDVVAVELSGGEEILASVHSRVARVLELMRDERFARSRLVFVTRGAVSGPGPLTDPGGAAVWGLVRSAQNEEPGRFVLVDLDPGTGAQDDPAEQVAIAVSTGEPQILFRAERAYAGRLVRRADIAGTGDDPVTGEDGTWLVTGGTGGLGALVARHLARAHGVRRMLLVSRRGSEAQGASELVAELTALGADVTVAACDVTDRDALSELVRGIPATHPLTGIVHAAGVLDDGVVSALTPERVSAVVRPKTDGAWHLHELTREARLKAFVLFSSAAGIVGTAGQGAYAAGNAFLDSVARYRQDAGLPAVAIAWGLWDHATALTGHLTVADRRRMARHGFAPLSTSRVLAVFDAALTVAEPAVLAVPFDLRALRNRDDLPRVLQELVPVAHRRASGRPARLTRLPDAERERYLIDLVAGHTRLVLGLTDSREIEVDQAFRDMGFDSLGAVELRNRLTEATGLTLPATVVFDHPTVRDLAATIMSRLAAQPVVDAATDGTTPGLAVTGEDPIVIVGMACRYPGGVRTPDDLWRLVSDGVDAISGFPGDRGWDFGDGSFTPAGGFLLDAAEFDADFFGVSPRDAITMDPQERIMLELAWEAVERAGIAPASLRGSQTGVFAGVMYHDYGIWPSAAGTGRASSGSMVSGRVAYTLGLEGPAITVDTACSSSLVALHQAAQALRSGDCSLALAGGVTVLATPEPFAEFARQRALSSDGRCRSFGAAADGVGWAEGAGVLVLERLSDARRNGHPVAAVIRGSAVNSDGASNGITAPNGPAQQRVIQRALAVSGLRPVDVDVVDGHGTGTTLGDPIEAQALLATYGRDRQTPLLLGSVKSNLGHTQAAAGVAGVIKMVLAMRHGVVPRTLHAEEPSPHVDWSEGAVELATEARPWPNSDRPRRAGVSSFGISGTNAHVVLEDFPGDSPARSGAAAPETGHSFVPWVLSAKNETALSARREQLMAYARTRDLPSADIGFSLATGRDHFRHRAVALPDGTVLADGAAASGSETAAFLFTGQGAQRAGMGRELYEAFPVYTEAFDEVTEPALREIVFSAENVTLDRTEFAQQAIFAVEVALFRLLESWGLVPGHVAGHSIGEIAAAHVAGVFDAADAVKLVTARGRLMGALPSAGAMMSLRATETAVRAYLEEYAGAVSIAAVNGPASVVVSGEETAVLALGERFGGTKRLRVSRAFHSPLMDPMLADFRAVAGRITYHPPRIPMVSTVTGGYVTGEVTDPEYWVRQVRDTVRFEDAVRTLTASGVTAFVELGPDAVLSALGTDIVPGAEFIPTLRRGHSETQAVQTALARAYVRGVPVDWARLFPGRRTVSIPTYPFQRESFWLATARPPAEPPSGLTHPILDGSVALPATGGHVLTGHLSLDEHAWLADHAVLGTVLLPGTGLVELACRAGEEVGSPALLELVLEAPLIVPVDRRVDLRIEIGAPDRTGGRPLSIHSRPDDDGEGQWSCHARGVVASENSITPADLRLWPPAGAGPVDVTGAYDHLAARGYRYGPAFRGLNAAWRLGDDLFAEVKLPVPPGGYAVHPALLDAALHLRMVVEDDDRAVLPFAWSGVRMHANGAAMARVRIRAVRDTVRVDLADALGAPLATVESLVGRPVTEDRLASAAPPRRIPLWQVVWDPVPAGQDHDVTPVWADSEWFFRDERPVPPLVAWRVPAHERPERMVSATLSVIRTWLTEPRFAPSRLIVATRGAVAVVESEDPPSPGAAAVWGLVRAAQAEHPGRIVLFDGESSPAIAAAVEAGETELAARDETLVRPRLSAVADPEPEDARPVWPTVGTVLVTGGTSGLGALVARHLVTVHGVTDLLLVSRRGLAAPGAEALRDELASPGVTIRFAECDVSDRGALAALLRGEDALSVVVHAAGAVGNSVITDLTVEQIETTFAAKVRGAENLDELTRGLDLSAFVLFSSSAGLVAGAGQGAYAAANACLDGLARTRRAAGFPASAVAWGLWEATRVDGVPIDASRVQRMRRLGMPPLATGEALGLLDEVVGGGLGNVVAMRIDPSALRARKDELPQVLRPLAGSPARRAVAVASGLPLPDRLAPLAEAEQDRLLVDLVRGQVAAVLGHRGISAVDPDRALSEFGFDSLASVELRNALSGETGLALPATLVFDHPTVAAVADHLKRALGVTAPTTSTVEHVTSSAAATDEPIAIIGMSCRFPGGVDSPETLWELLAEGRDVVGPLPEDRGWTTDALGELREGGFLEGASAFDAGLFGVSPAEAVATDPQQRLLLEVAWEALERAGIAPLSLRGSRTGVFTGVMYHDYPGTTTAGSAIPGRVAYQLGLQGPTMTIDTACSSSLVALHVAAQSLRTGESELALAGGVTVLSTPDSITAFQRMGVLSADGRCHSYADSANGAGWAEGVGILVLERLSVARGRGHDVLAVISGSAVNSDGASNGFTAPNGPSQQRVIRQALAAAGLDPSDVDAVEGHGTGTTLGDPIEVQALQAVYGHGRVRDRPLWLGSVKSNFGHTQAAAGVAGVIKMVLAMDHGRLPRTLHAGRPSSHVDWQAGGVRLLTEAVHWPAAGHLRRAGVSSFGMTGINAHVIVEDAPAAWSQPVRAPAGAALPTVPWVLSGHSRKALRAQAERLLVHAGSSRDSAESIGHALVTTRSALPHRAVFLGADREELTGALRAFLHDERSSRVAEGDARTEGRTAFLFTGQGAQRPGMGRDLYRDHPAFALAFDQVCDRFTAELEYPLKDVLFEAGHSDLLNSTAYAQAGLLALETALFRLVESWGVVPDMLLGHSIGELAAAHIAGVLSLDDVCALVAARGRLMDQLPPGGAMFAVAASEAEVQAEIDAPAGGARRVSIAAVNGPRSIVVSGPVDAVTELGARFAAAGREVTRLKVSGAFHSPLMEPVLAEFRRVAHSVTFHPPRIMVVSGLTGEIAEEVDDPEYWVRQIRETVRFADGLETTRRAGATRFLELGPQAVLSALVGDTPSAGKQRDATEVAVPALRGAADETLSLLSALAALYVNGGRVSWEELFPGTPARRAHLPTYAFQHDSYWAKAPTVVGESGFPDRWRYRVDWQPVQVPPGQPTGTWALVVPPDIAGTPWPVAIREALRHTASVVEFETGEELPGDGFAGIVSFAGTDLDVGDGVHRGLAATMELLRSTVDGRLWTMTRGAVAATSDDSVIEPGQSQLWGFGRVAALEYPHRWGGLVDLPEQPTPQAVRELLAILSGPGDEDQIALRAPGVLARRLVRVPMPGARTPTKPRRPQGTVLVTGGTGALGRHVARWLAGNGTTNLLLVSRRGADAPGAGELVAELAARGVSVSVAAADLGDREALARLIAGVPADRPLTGVFHLAGVLDDGVIESLTGERLAAVVRPKVLGAWHLHELTRDHNLEHFVLFSSVSGVLGGAGQANYAAANAYLDALAQMRRAQGLHALSVAWGPWAGAGMAGTVSATSTSWHGMEPMAPDSALIALRRALEERDHAVLVANVRWEQLVPQFTAVRRSALFSALPEARAIATADTTATPATATKNVTELTGPELEEALLVLVRGEVAALLGYEGPDAIDPRTSFGELGLDSLGAVELRNRLASAVDLRLPATLLFDYPSAGKLVRHLASLLGGDDLASEVEPVLAALDRLESTVAGLSPDDLERFKLSARLQTLVSSVHRALDGIASPASPELGDNATAEDILAFLDREME</sequence>
<evidence type="ECO:0000259" key="12">
    <source>
        <dbReference type="PROSITE" id="PS52019"/>
    </source>
</evidence>
<feature type="region of interest" description="C-terminal hotdog fold" evidence="9">
    <location>
        <begin position="1040"/>
        <end position="1178"/>
    </location>
</feature>
<dbReference type="InterPro" id="IPR036736">
    <property type="entry name" value="ACP-like_sf"/>
</dbReference>
<keyword evidence="14" id="KW-1185">Reference proteome</keyword>
<evidence type="ECO:0000256" key="5">
    <source>
        <dbReference type="ARBA" id="ARBA00022679"/>
    </source>
</evidence>
<feature type="region of interest" description="N-terminal hotdog fold" evidence="9">
    <location>
        <begin position="904"/>
        <end position="1028"/>
    </location>
</feature>
<proteinExistence type="predicted"/>
<reference evidence="14" key="1">
    <citation type="journal article" date="2019" name="Int. J. Syst. Evol. Microbiol.">
        <title>The Global Catalogue of Microorganisms (GCM) 10K type strain sequencing project: providing services to taxonomists for standard genome sequencing and annotation.</title>
        <authorList>
            <consortium name="The Broad Institute Genomics Platform"/>
            <consortium name="The Broad Institute Genome Sequencing Center for Infectious Disease"/>
            <person name="Wu L."/>
            <person name="Ma J."/>
        </authorList>
    </citation>
    <scope>NUCLEOTIDE SEQUENCE [LARGE SCALE GENOMIC DNA]</scope>
    <source>
        <strain evidence="14">CGMCC 4.7645</strain>
    </source>
</reference>
<comment type="cofactor">
    <cofactor evidence="1">
        <name>pantetheine 4'-phosphate</name>
        <dbReference type="ChEBI" id="CHEBI:47942"/>
    </cofactor>
</comment>
<dbReference type="Pfam" id="PF22953">
    <property type="entry name" value="SpnB_Rossmann"/>
    <property type="match status" value="2"/>
</dbReference>
<dbReference type="CDD" id="cd08952">
    <property type="entry name" value="KR_1_SDR_x"/>
    <property type="match status" value="1"/>
</dbReference>
<evidence type="ECO:0000313" key="13">
    <source>
        <dbReference type="EMBL" id="MFD2421811.1"/>
    </source>
</evidence>
<dbReference type="InterPro" id="IPR001227">
    <property type="entry name" value="Ac_transferase_dom_sf"/>
</dbReference>
<dbReference type="CDD" id="cd00833">
    <property type="entry name" value="PKS"/>
    <property type="match status" value="3"/>
</dbReference>
<dbReference type="InterPro" id="IPR049552">
    <property type="entry name" value="PKS_DH_N"/>
</dbReference>
<dbReference type="SUPFAM" id="SSF51735">
    <property type="entry name" value="NAD(P)-binding Rossmann-fold domains"/>
    <property type="match status" value="6"/>
</dbReference>
<evidence type="ECO:0000256" key="9">
    <source>
        <dbReference type="PROSITE-ProRule" id="PRU01363"/>
    </source>
</evidence>
<comment type="caution">
    <text evidence="13">The sequence shown here is derived from an EMBL/GenBank/DDBJ whole genome shotgun (WGS) entry which is preliminary data.</text>
</comment>
<dbReference type="InterPro" id="IPR018201">
    <property type="entry name" value="Ketoacyl_synth_AS"/>
</dbReference>
<gene>
    <name evidence="13" type="ORF">ACFSXZ_36320</name>
</gene>
<dbReference type="Pfam" id="PF08659">
    <property type="entry name" value="KR"/>
    <property type="match status" value="3"/>
</dbReference>
<dbReference type="InterPro" id="IPR014031">
    <property type="entry name" value="Ketoacyl_synth_C"/>
</dbReference>
<evidence type="ECO:0000256" key="2">
    <source>
        <dbReference type="ARBA" id="ARBA00004792"/>
    </source>
</evidence>
<dbReference type="InterPro" id="IPR009081">
    <property type="entry name" value="PP-bd_ACP"/>
</dbReference>
<feature type="domain" description="Carrier" evidence="10">
    <location>
        <begin position="4724"/>
        <end position="4799"/>
    </location>
</feature>
<evidence type="ECO:0000256" key="6">
    <source>
        <dbReference type="ARBA" id="ARBA00023194"/>
    </source>
</evidence>
<dbReference type="InterPro" id="IPR020806">
    <property type="entry name" value="PKS_PP-bd"/>
</dbReference>
<dbReference type="InterPro" id="IPR013968">
    <property type="entry name" value="PKS_KR"/>
</dbReference>
<evidence type="ECO:0000256" key="1">
    <source>
        <dbReference type="ARBA" id="ARBA00001957"/>
    </source>
</evidence>
<feature type="domain" description="Ketosynthase family 3 (KS3)" evidence="11">
    <location>
        <begin position="3375"/>
        <end position="3777"/>
    </location>
</feature>
<feature type="domain" description="Carrier" evidence="10">
    <location>
        <begin position="1616"/>
        <end position="1698"/>
    </location>
</feature>
<feature type="region of interest" description="N-terminal hotdog fold" evidence="9">
    <location>
        <begin position="2563"/>
        <end position="2687"/>
    </location>
</feature>
<dbReference type="Gene3D" id="3.40.50.720">
    <property type="entry name" value="NAD(P)-binding Rossmann-like Domain"/>
    <property type="match status" value="3"/>
</dbReference>
<dbReference type="Gene3D" id="3.10.129.110">
    <property type="entry name" value="Polyketide synthase dehydratase"/>
    <property type="match status" value="2"/>
</dbReference>
<protein>
    <submittedName>
        <fullName evidence="13">SDR family NAD(P)-dependent oxidoreductase</fullName>
    </submittedName>
</protein>
<dbReference type="Gene3D" id="1.10.1200.10">
    <property type="entry name" value="ACP-like"/>
    <property type="match status" value="3"/>
</dbReference>
<dbReference type="PROSITE" id="PS00606">
    <property type="entry name" value="KS3_1"/>
    <property type="match status" value="2"/>
</dbReference>
<dbReference type="PROSITE" id="PS00012">
    <property type="entry name" value="PHOSPHOPANTETHEINE"/>
    <property type="match status" value="3"/>
</dbReference>
<organism evidence="13 14">
    <name type="scientific">Amycolatopsis pigmentata</name>
    <dbReference type="NCBI Taxonomy" id="450801"/>
    <lineage>
        <taxon>Bacteria</taxon>
        <taxon>Bacillati</taxon>
        <taxon>Actinomycetota</taxon>
        <taxon>Actinomycetes</taxon>
        <taxon>Pseudonocardiales</taxon>
        <taxon>Pseudonocardiaceae</taxon>
        <taxon>Amycolatopsis</taxon>
    </lineage>
</organism>
<dbReference type="InterPro" id="IPR042104">
    <property type="entry name" value="PKS_dehydratase_sf"/>
</dbReference>
<dbReference type="SMART" id="SM00826">
    <property type="entry name" value="PKS_DH"/>
    <property type="match status" value="2"/>
</dbReference>
<keyword evidence="6" id="KW-0045">Antibiotic biosynthesis</keyword>
<dbReference type="RefSeq" id="WP_378270590.1">
    <property type="nucleotide sequence ID" value="NZ_JBHUKR010000023.1"/>
</dbReference>